<name>A0A246BNE8_9DEIO</name>
<organism evidence="3 4">
    <name type="scientific">Deinococcus indicus</name>
    <dbReference type="NCBI Taxonomy" id="223556"/>
    <lineage>
        <taxon>Bacteria</taxon>
        <taxon>Thermotogati</taxon>
        <taxon>Deinococcota</taxon>
        <taxon>Deinococci</taxon>
        <taxon>Deinococcales</taxon>
        <taxon>Deinococcaceae</taxon>
        <taxon>Deinococcus</taxon>
    </lineage>
</organism>
<dbReference type="NCBIfam" id="TIGR01766">
    <property type="entry name" value="IS200/IS605 family accessory protein TnpB-like domain"/>
    <property type="match status" value="1"/>
</dbReference>
<evidence type="ECO:0000313" key="3">
    <source>
        <dbReference type="EMBL" id="OWL96792.1"/>
    </source>
</evidence>
<dbReference type="GO" id="GO:0003677">
    <property type="term" value="F:DNA binding"/>
    <property type="evidence" value="ECO:0007669"/>
    <property type="project" value="UniProtKB-KW"/>
</dbReference>
<accession>A0A246BNE8</accession>
<gene>
    <name evidence="3" type="ORF">CBQ26_07305</name>
</gene>
<keyword evidence="1" id="KW-0238">DNA-binding</keyword>
<evidence type="ECO:0000256" key="1">
    <source>
        <dbReference type="ARBA" id="ARBA00023125"/>
    </source>
</evidence>
<dbReference type="AlphaFoldDB" id="A0A246BNE8"/>
<dbReference type="NCBIfam" id="NF040570">
    <property type="entry name" value="guided_TnpB"/>
    <property type="match status" value="1"/>
</dbReference>
<keyword evidence="4" id="KW-1185">Reference proteome</keyword>
<sequence length="436" mass="49265">MKLTISAKLKLRHTPEQKTALDAVTLAYRDALNFASEKAFKLEKTSSAPKIHKAVYETLRDQEGPFRLGSQLACTVSRQVAASYKTQWTKLKQNISARQKGFTKRRYKGLDTAPKFVSRTLEYQYGRDYSWKKNGKVSVGTLAGRLVLEFDGYQKHLDLIQAGAETGAAKLYYQKSKKQYYLIVALNIKLPDPQPTDHQKVVGVDVGQRYHFVATNLNGQSLFEKGAAIHHRKDQFSRVRRSLQRKGTRSATRRLVALSGRERRFVADRNHVLSKTLLTRFPGSIFGLEDLTNIRDRTEGRSNPQSSLRARRSRRRRSQWSFAELQANLAYKAPLHGSLAVQVDADYTSQACPRCGHTSKGNRPNAGLMFVCEVCGHAGHSDRVASVNIALRTLLVRQDWMSTGALSMRPDVSDVEVKVARLSRYAELRWNPDTNP</sequence>
<evidence type="ECO:0000313" key="4">
    <source>
        <dbReference type="Proteomes" id="UP000197208"/>
    </source>
</evidence>
<protein>
    <submittedName>
        <fullName evidence="3">Transposase</fullName>
    </submittedName>
</protein>
<dbReference type="InterPro" id="IPR010095">
    <property type="entry name" value="Cas12f1-like_TNB"/>
</dbReference>
<dbReference type="OrthoDB" id="54141at2"/>
<proteinExistence type="predicted"/>
<dbReference type="RefSeq" id="WP_088247993.1">
    <property type="nucleotide sequence ID" value="NZ_NHMK01000010.1"/>
</dbReference>
<dbReference type="Pfam" id="PF07282">
    <property type="entry name" value="Cas12f1-like_TNB"/>
    <property type="match status" value="1"/>
</dbReference>
<comment type="caution">
    <text evidence="3">The sequence shown here is derived from an EMBL/GenBank/DDBJ whole genome shotgun (WGS) entry which is preliminary data.</text>
</comment>
<reference evidence="3 4" key="1">
    <citation type="submission" date="2017-05" db="EMBL/GenBank/DDBJ databases">
        <title>De novo genome assembly of Deniococcus indicus strain DR1.</title>
        <authorList>
            <person name="Chauhan D."/>
            <person name="Yennamalli R.M."/>
            <person name="Priyadarshini R."/>
        </authorList>
    </citation>
    <scope>NUCLEOTIDE SEQUENCE [LARGE SCALE GENOMIC DNA]</scope>
    <source>
        <strain evidence="3 4">DR1</strain>
    </source>
</reference>
<feature type="domain" description="Cas12f1-like TNB" evidence="2">
    <location>
        <begin position="322"/>
        <end position="389"/>
    </location>
</feature>
<dbReference type="EMBL" id="NHMK01000010">
    <property type="protein sequence ID" value="OWL96792.1"/>
    <property type="molecule type" value="Genomic_DNA"/>
</dbReference>
<dbReference type="Proteomes" id="UP000197208">
    <property type="component" value="Unassembled WGS sequence"/>
</dbReference>
<evidence type="ECO:0000259" key="2">
    <source>
        <dbReference type="Pfam" id="PF07282"/>
    </source>
</evidence>